<dbReference type="Proteomes" id="UP000255099">
    <property type="component" value="Unassembled WGS sequence"/>
</dbReference>
<evidence type="ECO:0000313" key="3">
    <source>
        <dbReference type="Proteomes" id="UP000255099"/>
    </source>
</evidence>
<organism evidence="2 3">
    <name type="scientific">Klebsiella pneumoniae</name>
    <dbReference type="NCBI Taxonomy" id="573"/>
    <lineage>
        <taxon>Bacteria</taxon>
        <taxon>Pseudomonadati</taxon>
        <taxon>Pseudomonadota</taxon>
        <taxon>Gammaproteobacteria</taxon>
        <taxon>Enterobacterales</taxon>
        <taxon>Enterobacteriaceae</taxon>
        <taxon>Klebsiella/Raoultella group</taxon>
        <taxon>Klebsiella</taxon>
        <taxon>Klebsiella pneumoniae complex</taxon>
    </lineage>
</organism>
<evidence type="ECO:0000256" key="1">
    <source>
        <dbReference type="SAM" id="MobiDB-lite"/>
    </source>
</evidence>
<name>A0A377VV69_KLEPN</name>
<reference evidence="2 3" key="1">
    <citation type="submission" date="2018-06" db="EMBL/GenBank/DDBJ databases">
        <authorList>
            <consortium name="Pathogen Informatics"/>
            <person name="Doyle S."/>
        </authorList>
    </citation>
    <scope>NUCLEOTIDE SEQUENCE [LARGE SCALE GENOMIC DNA]</scope>
    <source>
        <strain evidence="2 3">NCTC9637</strain>
    </source>
</reference>
<gene>
    <name evidence="2" type="ORF">NCTC9637_01495</name>
</gene>
<dbReference type="EMBL" id="UGLB01000003">
    <property type="protein sequence ID" value="STT46616.1"/>
    <property type="molecule type" value="Genomic_DNA"/>
</dbReference>
<proteinExistence type="predicted"/>
<dbReference type="AlphaFoldDB" id="A0A377VV69"/>
<evidence type="ECO:0000313" key="2">
    <source>
        <dbReference type="EMBL" id="STT46616.1"/>
    </source>
</evidence>
<feature type="region of interest" description="Disordered" evidence="1">
    <location>
        <begin position="33"/>
        <end position="53"/>
    </location>
</feature>
<accession>A0A377VV69</accession>
<protein>
    <submittedName>
        <fullName evidence="2">Uncharacterized protein</fullName>
    </submittedName>
</protein>
<sequence length="53" mass="5719">MRNSSGSGSLTAIFTGKRCETWTQLMLFWISGSPSMTLPPSGRTPEPTESTTP</sequence>